<evidence type="ECO:0000256" key="14">
    <source>
        <dbReference type="ARBA" id="ARBA00023012"/>
    </source>
</evidence>
<evidence type="ECO:0000256" key="6">
    <source>
        <dbReference type="ARBA" id="ARBA00022553"/>
    </source>
</evidence>
<organism evidence="22">
    <name type="scientific">Cyanothece sp. (strain PCC 7425 / ATCC 29141)</name>
    <dbReference type="NCBI Taxonomy" id="395961"/>
    <lineage>
        <taxon>Bacteria</taxon>
        <taxon>Bacillati</taxon>
        <taxon>Cyanobacteriota</taxon>
        <taxon>Cyanophyceae</taxon>
        <taxon>Gomontiellales</taxon>
        <taxon>Cyanothecaceae</taxon>
        <taxon>Cyanothece</taxon>
    </lineage>
</organism>
<feature type="domain" description="PAS" evidence="20">
    <location>
        <begin position="151"/>
        <end position="226"/>
    </location>
</feature>
<feature type="domain" description="Response regulatory" evidence="19">
    <location>
        <begin position="537"/>
        <end position="653"/>
    </location>
</feature>
<keyword evidence="7" id="KW-0808">Transferase</keyword>
<evidence type="ECO:0000256" key="1">
    <source>
        <dbReference type="ARBA" id="ARBA00000085"/>
    </source>
</evidence>
<dbReference type="Gene3D" id="3.30.450.20">
    <property type="entry name" value="PAS domain"/>
    <property type="match status" value="1"/>
</dbReference>
<dbReference type="Pfam" id="PF00512">
    <property type="entry name" value="HisKA"/>
    <property type="match status" value="1"/>
</dbReference>
<dbReference type="InterPro" id="IPR036097">
    <property type="entry name" value="HisK_dim/P_sf"/>
</dbReference>
<dbReference type="InterPro" id="IPR001789">
    <property type="entry name" value="Sig_transdc_resp-reg_receiver"/>
</dbReference>
<keyword evidence="8" id="KW-0812">Transmembrane</keyword>
<dbReference type="PROSITE" id="PS50109">
    <property type="entry name" value="HIS_KIN"/>
    <property type="match status" value="1"/>
</dbReference>
<dbReference type="eggNOG" id="COG3852">
    <property type="taxonomic scope" value="Bacteria"/>
</dbReference>
<dbReference type="CDD" id="cd00156">
    <property type="entry name" value="REC"/>
    <property type="match status" value="1"/>
</dbReference>
<dbReference type="HOGENOM" id="CLU_000445_114_51_3"/>
<evidence type="ECO:0000256" key="3">
    <source>
        <dbReference type="ARBA" id="ARBA00012438"/>
    </source>
</evidence>
<keyword evidence="14" id="KW-0902">Two-component regulatory system</keyword>
<keyword evidence="10" id="KW-0547">Nucleotide-binding</keyword>
<comment type="subcellular location">
    <subcellularLocation>
        <location evidence="2">Cell inner membrane</location>
        <topology evidence="2">Multi-pass membrane protein</topology>
    </subcellularLocation>
</comment>
<dbReference type="InterPro" id="IPR013655">
    <property type="entry name" value="PAS_fold_3"/>
</dbReference>
<evidence type="ECO:0000256" key="11">
    <source>
        <dbReference type="ARBA" id="ARBA00022777"/>
    </source>
</evidence>
<keyword evidence="9" id="KW-0677">Repeat</keyword>
<dbReference type="PRINTS" id="PR00344">
    <property type="entry name" value="BCTRLSENSOR"/>
</dbReference>
<proteinExistence type="predicted"/>
<keyword evidence="6 16" id="KW-0597">Phosphoprotein</keyword>
<protein>
    <recommendedName>
        <fullName evidence="3">histidine kinase</fullName>
        <ecNumber evidence="3">2.7.13.3</ecNumber>
    </recommendedName>
</protein>
<evidence type="ECO:0000256" key="9">
    <source>
        <dbReference type="ARBA" id="ARBA00022737"/>
    </source>
</evidence>
<keyword evidence="17" id="KW-0175">Coiled coil</keyword>
<evidence type="ECO:0000259" key="18">
    <source>
        <dbReference type="PROSITE" id="PS50109"/>
    </source>
</evidence>
<evidence type="ECO:0000256" key="15">
    <source>
        <dbReference type="ARBA" id="ARBA00023136"/>
    </source>
</evidence>
<dbReference type="Gene3D" id="3.30.565.10">
    <property type="entry name" value="Histidine kinase-like ATPase, C-terminal domain"/>
    <property type="match status" value="1"/>
</dbReference>
<evidence type="ECO:0000256" key="8">
    <source>
        <dbReference type="ARBA" id="ARBA00022692"/>
    </source>
</evidence>
<dbReference type="InterPro" id="IPR003594">
    <property type="entry name" value="HATPase_dom"/>
</dbReference>
<reference evidence="22" key="1">
    <citation type="submission" date="2009-01" db="EMBL/GenBank/DDBJ databases">
        <title>Complete sequence of chromosome Cyanothece sp. PCC 7425.</title>
        <authorList>
            <consortium name="US DOE Joint Genome Institute"/>
            <person name="Lucas S."/>
            <person name="Copeland A."/>
            <person name="Lapidus A."/>
            <person name="Glavina del Rio T."/>
            <person name="Dalin E."/>
            <person name="Tice H."/>
            <person name="Bruce D."/>
            <person name="Goodwin L."/>
            <person name="Pitluck S."/>
            <person name="Sims D."/>
            <person name="Meineke L."/>
            <person name="Brettin T."/>
            <person name="Detter J.C."/>
            <person name="Han C."/>
            <person name="Larimer F."/>
            <person name="Land M."/>
            <person name="Hauser L."/>
            <person name="Kyrpides N."/>
            <person name="Ovchinnikova G."/>
            <person name="Liberton M."/>
            <person name="Stoeckel J."/>
            <person name="Banerjee A."/>
            <person name="Singh A."/>
            <person name="Page L."/>
            <person name="Sato H."/>
            <person name="Zhao L."/>
            <person name="Sherman L."/>
            <person name="Pakrasi H."/>
            <person name="Richardson P."/>
        </authorList>
    </citation>
    <scope>NUCLEOTIDE SEQUENCE</scope>
    <source>
        <strain evidence="22">PCC 7425</strain>
    </source>
</reference>
<gene>
    <name evidence="22" type="ordered locus">Cyan7425_4419</name>
</gene>
<dbReference type="GO" id="GO:0005524">
    <property type="term" value="F:ATP binding"/>
    <property type="evidence" value="ECO:0007669"/>
    <property type="project" value="UniProtKB-KW"/>
</dbReference>
<dbReference type="SUPFAM" id="SSF52172">
    <property type="entry name" value="CheY-like"/>
    <property type="match status" value="2"/>
</dbReference>
<dbReference type="SUPFAM" id="SSF55785">
    <property type="entry name" value="PYP-like sensor domain (PAS domain)"/>
    <property type="match status" value="1"/>
</dbReference>
<dbReference type="STRING" id="395961.Cyan7425_4419"/>
<dbReference type="NCBIfam" id="TIGR00229">
    <property type="entry name" value="sensory_box"/>
    <property type="match status" value="1"/>
</dbReference>
<dbReference type="GO" id="GO:0000155">
    <property type="term" value="F:phosphorelay sensor kinase activity"/>
    <property type="evidence" value="ECO:0007669"/>
    <property type="project" value="InterPro"/>
</dbReference>
<evidence type="ECO:0000256" key="2">
    <source>
        <dbReference type="ARBA" id="ARBA00004429"/>
    </source>
</evidence>
<dbReference type="InterPro" id="IPR000700">
    <property type="entry name" value="PAS-assoc_C"/>
</dbReference>
<keyword evidence="4" id="KW-1003">Cell membrane</keyword>
<evidence type="ECO:0000313" key="22">
    <source>
        <dbReference type="EMBL" id="ACL46729.1"/>
    </source>
</evidence>
<feature type="domain" description="Histidine kinase" evidence="18">
    <location>
        <begin position="292"/>
        <end position="518"/>
    </location>
</feature>
<feature type="domain" description="PAC" evidence="21">
    <location>
        <begin position="227"/>
        <end position="279"/>
    </location>
</feature>
<dbReference type="GO" id="GO:0005886">
    <property type="term" value="C:plasma membrane"/>
    <property type="evidence" value="ECO:0007669"/>
    <property type="project" value="UniProtKB-SubCell"/>
</dbReference>
<dbReference type="Pfam" id="PF02518">
    <property type="entry name" value="HATPase_c"/>
    <property type="match status" value="1"/>
</dbReference>
<keyword evidence="13" id="KW-1133">Transmembrane helix</keyword>
<dbReference type="AlphaFoldDB" id="B8HJX9"/>
<keyword evidence="12" id="KW-0067">ATP-binding</keyword>
<dbReference type="EMBL" id="CP001344">
    <property type="protein sequence ID" value="ACL46729.1"/>
    <property type="molecule type" value="Genomic_DNA"/>
</dbReference>
<dbReference type="InterPro" id="IPR003661">
    <property type="entry name" value="HisK_dim/P_dom"/>
</dbReference>
<evidence type="ECO:0000256" key="13">
    <source>
        <dbReference type="ARBA" id="ARBA00022989"/>
    </source>
</evidence>
<dbReference type="FunFam" id="2.10.70.100:FF:000001">
    <property type="entry name" value="Sensory transduction histidine kinase"/>
    <property type="match status" value="1"/>
</dbReference>
<dbReference type="SMART" id="SM00388">
    <property type="entry name" value="HisKA"/>
    <property type="match status" value="1"/>
</dbReference>
<feature type="modified residue" description="4-aspartylphosphate" evidence="16">
    <location>
        <position position="68"/>
    </location>
</feature>
<dbReference type="EC" id="2.7.13.3" evidence="3"/>
<evidence type="ECO:0000256" key="5">
    <source>
        <dbReference type="ARBA" id="ARBA00022519"/>
    </source>
</evidence>
<dbReference type="PANTHER" id="PTHR43065">
    <property type="entry name" value="SENSOR HISTIDINE KINASE"/>
    <property type="match status" value="1"/>
</dbReference>
<dbReference type="CDD" id="cd17546">
    <property type="entry name" value="REC_hyHK_CKI1_RcsC-like"/>
    <property type="match status" value="1"/>
</dbReference>
<dbReference type="Gene3D" id="1.10.287.130">
    <property type="match status" value="1"/>
</dbReference>
<evidence type="ECO:0000259" key="21">
    <source>
        <dbReference type="PROSITE" id="PS50113"/>
    </source>
</evidence>
<sequence>MNPRPFSDDMKMNPLLRVLIVEDSEDDMLLTLRELRRGNYNLDYERVDTAVAMQAALDRHPWDIVIADYTLPAFSAPQALQLLQSQHLDIPFIIVSGTIGEETAVAAMKAGAHDYLTKGNLARLLPAVERELREAEERQKRYRAEQALRESEERFRQLAENITESVFWMSDPKARQFLYISPAFERIWGHSCASVSANFMQWWEAIHPQDRQRVQTVYFEQVLTGTYDEEYRIIRPDGSMRWIRDRGFPIRDHAGEPYRVVGIAEDITVRKQAEAALRRAQRLESLGTLSSGIAHDFNNLLTPILSATQLMLLQLPDLEDEYAQELLKLIESSARRGGDLVKQILAFARGVEGKLVPLQVKHLLAEMAQVARQTFPKSISIRLNLATADLYLVAADTTQLHQVLMNLCVNARDAMPEGGILTISAENKLLDEAYTRIHREAQTGPYVVLTVADTGVGIPPELLEHIFDPFFTTKEVGKGTGLGLSTVLGIVKNHGGFVRVASEVGQGTQFKIYLPAIAATVCEEDEDMGLSAGQQELVLIVDDEPLIRRTTKTLLENHNYRTLTASDGVEAIALYAQHQQAIGVVLMDMMMPSMDGVTAIRTMQKLNPEVKVIAATGMSIENHFTEVKGLGIIAFLPKPYTAKQLLDTLKNGLA</sequence>
<feature type="coiled-coil region" evidence="17">
    <location>
        <begin position="118"/>
        <end position="161"/>
    </location>
</feature>
<feature type="domain" description="Response regulatory" evidence="19">
    <location>
        <begin position="17"/>
        <end position="133"/>
    </location>
</feature>
<dbReference type="SMART" id="SM00387">
    <property type="entry name" value="HATPase_c"/>
    <property type="match status" value="1"/>
</dbReference>
<dbReference type="InterPro" id="IPR035965">
    <property type="entry name" value="PAS-like_dom_sf"/>
</dbReference>
<evidence type="ECO:0000256" key="17">
    <source>
        <dbReference type="SAM" id="Coils"/>
    </source>
</evidence>
<dbReference type="InterPro" id="IPR001610">
    <property type="entry name" value="PAC"/>
</dbReference>
<dbReference type="Pfam" id="PF00072">
    <property type="entry name" value="Response_reg"/>
    <property type="match status" value="2"/>
</dbReference>
<dbReference type="Gene3D" id="3.40.50.2300">
    <property type="match status" value="2"/>
</dbReference>
<dbReference type="InterPro" id="IPR005467">
    <property type="entry name" value="His_kinase_dom"/>
</dbReference>
<accession>B8HJX9</accession>
<name>B8HJX9_CYAP4</name>
<dbReference type="InterPro" id="IPR004358">
    <property type="entry name" value="Sig_transdc_His_kin-like_C"/>
</dbReference>
<comment type="catalytic activity">
    <reaction evidence="1">
        <text>ATP + protein L-histidine = ADP + protein N-phospho-L-histidine.</text>
        <dbReference type="EC" id="2.7.13.3"/>
    </reaction>
</comment>
<evidence type="ECO:0000256" key="16">
    <source>
        <dbReference type="PROSITE-ProRule" id="PRU00169"/>
    </source>
</evidence>
<dbReference type="PROSITE" id="PS50112">
    <property type="entry name" value="PAS"/>
    <property type="match status" value="1"/>
</dbReference>
<dbReference type="KEGG" id="cyn:Cyan7425_4419"/>
<dbReference type="SMART" id="SM00448">
    <property type="entry name" value="REC"/>
    <property type="match status" value="2"/>
</dbReference>
<dbReference type="PANTHER" id="PTHR43065:SF46">
    <property type="entry name" value="C4-DICARBOXYLATE TRANSPORT SENSOR PROTEIN DCTB"/>
    <property type="match status" value="1"/>
</dbReference>
<keyword evidence="5" id="KW-0997">Cell inner membrane</keyword>
<evidence type="ECO:0000256" key="7">
    <source>
        <dbReference type="ARBA" id="ARBA00022679"/>
    </source>
</evidence>
<dbReference type="InterPro" id="IPR036890">
    <property type="entry name" value="HATPase_C_sf"/>
</dbReference>
<dbReference type="Pfam" id="PF08447">
    <property type="entry name" value="PAS_3"/>
    <property type="match status" value="1"/>
</dbReference>
<evidence type="ECO:0000259" key="20">
    <source>
        <dbReference type="PROSITE" id="PS50112"/>
    </source>
</evidence>
<keyword evidence="15" id="KW-0472">Membrane</keyword>
<dbReference type="SUPFAM" id="SSF55874">
    <property type="entry name" value="ATPase domain of HSP90 chaperone/DNA topoisomerase II/histidine kinase"/>
    <property type="match status" value="1"/>
</dbReference>
<evidence type="ECO:0000256" key="10">
    <source>
        <dbReference type="ARBA" id="ARBA00022741"/>
    </source>
</evidence>
<keyword evidence="11 22" id="KW-0418">Kinase</keyword>
<dbReference type="PROSITE" id="PS50113">
    <property type="entry name" value="PAC"/>
    <property type="match status" value="1"/>
</dbReference>
<evidence type="ECO:0000259" key="19">
    <source>
        <dbReference type="PROSITE" id="PS50110"/>
    </source>
</evidence>
<dbReference type="InterPro" id="IPR000014">
    <property type="entry name" value="PAS"/>
</dbReference>
<feature type="modified residue" description="4-aspartylphosphate" evidence="16">
    <location>
        <position position="588"/>
    </location>
</feature>
<dbReference type="SMART" id="SM00091">
    <property type="entry name" value="PAS"/>
    <property type="match status" value="1"/>
</dbReference>
<evidence type="ECO:0000256" key="4">
    <source>
        <dbReference type="ARBA" id="ARBA00022475"/>
    </source>
</evidence>
<dbReference type="PROSITE" id="PS50110">
    <property type="entry name" value="RESPONSE_REGULATORY"/>
    <property type="match status" value="2"/>
</dbReference>
<dbReference type="InterPro" id="IPR011006">
    <property type="entry name" value="CheY-like_superfamily"/>
</dbReference>
<dbReference type="CDD" id="cd00130">
    <property type="entry name" value="PAS"/>
    <property type="match status" value="1"/>
</dbReference>
<dbReference type="SMART" id="SM00086">
    <property type="entry name" value="PAC"/>
    <property type="match status" value="1"/>
</dbReference>
<evidence type="ECO:0000256" key="12">
    <source>
        <dbReference type="ARBA" id="ARBA00022840"/>
    </source>
</evidence>
<dbReference type="eggNOG" id="COG2204">
    <property type="taxonomic scope" value="Bacteria"/>
</dbReference>
<dbReference type="SUPFAM" id="SSF47384">
    <property type="entry name" value="Homodimeric domain of signal transducing histidine kinase"/>
    <property type="match status" value="1"/>
</dbReference>